<evidence type="ECO:0000259" key="1">
    <source>
        <dbReference type="Pfam" id="PF04230"/>
    </source>
</evidence>
<reference evidence="2 3" key="1">
    <citation type="submission" date="2017-09" db="EMBL/GenBank/DDBJ databases">
        <title>Sphingomonas panjinensis sp.nov., isolated from oil-contaminated soil.</title>
        <authorList>
            <person name="Wang L."/>
            <person name="Chen L."/>
        </authorList>
    </citation>
    <scope>NUCLEOTIDE SEQUENCE [LARGE SCALE GENOMIC DNA]</scope>
    <source>
        <strain evidence="2 3">FW-11</strain>
    </source>
</reference>
<dbReference type="InterPro" id="IPR007345">
    <property type="entry name" value="Polysacch_pyruvyl_Trfase"/>
</dbReference>
<protein>
    <recommendedName>
        <fullName evidence="1">Polysaccharide pyruvyl transferase domain-containing protein</fullName>
    </recommendedName>
</protein>
<keyword evidence="3" id="KW-1185">Reference proteome</keyword>
<dbReference type="PANTHER" id="PTHR36836">
    <property type="entry name" value="COLANIC ACID BIOSYNTHESIS PROTEIN WCAK"/>
    <property type="match status" value="1"/>
</dbReference>
<dbReference type="RefSeq" id="WP_107966373.1">
    <property type="nucleotide sequence ID" value="NZ_NWBU01000004.1"/>
</dbReference>
<evidence type="ECO:0000313" key="3">
    <source>
        <dbReference type="Proteomes" id="UP000244162"/>
    </source>
</evidence>
<dbReference type="EMBL" id="NWBU01000004">
    <property type="protein sequence ID" value="PTQ13139.1"/>
    <property type="molecule type" value="Genomic_DNA"/>
</dbReference>
<organism evidence="2 3">
    <name type="scientific">Sphingomonas oleivorans</name>
    <dbReference type="NCBI Taxonomy" id="1735121"/>
    <lineage>
        <taxon>Bacteria</taxon>
        <taxon>Pseudomonadati</taxon>
        <taxon>Pseudomonadota</taxon>
        <taxon>Alphaproteobacteria</taxon>
        <taxon>Sphingomonadales</taxon>
        <taxon>Sphingomonadaceae</taxon>
        <taxon>Sphingomonas</taxon>
    </lineage>
</organism>
<comment type="caution">
    <text evidence="2">The sequence shown here is derived from an EMBL/GenBank/DDBJ whole genome shotgun (WGS) entry which is preliminary data.</text>
</comment>
<feature type="domain" description="Polysaccharide pyruvyl transferase" evidence="1">
    <location>
        <begin position="14"/>
        <end position="296"/>
    </location>
</feature>
<dbReference type="OrthoDB" id="624106at2"/>
<accession>A0A2T5G1U6</accession>
<dbReference type="AlphaFoldDB" id="A0A2T5G1U6"/>
<name>A0A2T5G1U6_9SPHN</name>
<dbReference type="Pfam" id="PF04230">
    <property type="entry name" value="PS_pyruv_trans"/>
    <property type="match status" value="1"/>
</dbReference>
<sequence>MTVIALQGALNVDNFGDVLLGRIFADWVRSSGCEVVAPFASQSVYPQMLLDKPGSFSDADALLYIGGGYFGEPSRSFLGRWRWGFRMMRNHLKPAPGFLLSRKPVGVIGVGCGQISNIPARIAATTLCKMARVVAVRDDESHAFLKANGVSRTIKVTADAAVSLWDAEMSAETQAALERTRGLADGRPIVSLHLDQQSASTEQWAYMLGTLREWVERNGYYVLMITDQRNTPVVKQQLEEAQKFIVDLPFASVYRYGGVDDLFGVLSASDLIITTKLHVGIVGSTRRRPVLSIATHPKTARFFRQIGASDRCLPLWDWTPESVQQALKSVEGLVGQEVQVPTRVIEMARENRKIVMDFLTSVGGKASKASADFAGATNP</sequence>
<evidence type="ECO:0000313" key="2">
    <source>
        <dbReference type="EMBL" id="PTQ13139.1"/>
    </source>
</evidence>
<dbReference type="Proteomes" id="UP000244162">
    <property type="component" value="Unassembled WGS sequence"/>
</dbReference>
<dbReference type="PANTHER" id="PTHR36836:SF1">
    <property type="entry name" value="COLANIC ACID BIOSYNTHESIS PROTEIN WCAK"/>
    <property type="match status" value="1"/>
</dbReference>
<gene>
    <name evidence="2" type="ORF">CLG96_03135</name>
</gene>
<proteinExistence type="predicted"/>